<gene>
    <name evidence="5" type="primary">iucA</name>
    <name evidence="5" type="ORF">NTH_01025</name>
</gene>
<evidence type="ECO:0000256" key="2">
    <source>
        <dbReference type="SAM" id="Phobius"/>
    </source>
</evidence>
<organism evidence="5 6">
    <name type="scientific">Nitratireductor thuwali</name>
    <dbReference type="NCBI Taxonomy" id="2267699"/>
    <lineage>
        <taxon>Bacteria</taxon>
        <taxon>Pseudomonadati</taxon>
        <taxon>Pseudomonadota</taxon>
        <taxon>Alphaproteobacteria</taxon>
        <taxon>Hyphomicrobiales</taxon>
        <taxon>Phyllobacteriaceae</taxon>
        <taxon>Nitratireductor</taxon>
    </lineage>
</organism>
<dbReference type="Proteomes" id="UP001342418">
    <property type="component" value="Chromosome"/>
</dbReference>
<dbReference type="EMBL" id="CP030941">
    <property type="protein sequence ID" value="UUP16578.1"/>
    <property type="molecule type" value="Genomic_DNA"/>
</dbReference>
<protein>
    <submittedName>
        <fullName evidence="5">N(2)-citryl-N(6)-acetyl-N(6)-hydroxylysine synthase</fullName>
        <ecNumber evidence="5">6.3.2.38</ecNumber>
    </submittedName>
</protein>
<evidence type="ECO:0000259" key="3">
    <source>
        <dbReference type="Pfam" id="PF04183"/>
    </source>
</evidence>
<keyword evidence="2" id="KW-0812">Transmembrane</keyword>
<dbReference type="EC" id="6.3.2.38" evidence="5"/>
<dbReference type="PANTHER" id="PTHR34384">
    <property type="entry name" value="L-2,3-DIAMINOPROPANOATE--CITRATE LIGASE"/>
    <property type="match status" value="1"/>
</dbReference>
<sequence length="589" mass="64649">MLMSVEMVKYDPACSRFLNALIREWGGWRIVENGDGTAPQGCTHTLCLLLPASHAEISVPVMHHSMSGSHAFAYPMHISWDGGTPKPVTLPELAILLMREPDIGGRALPEAQRIFLTRVLDSAGAIAEVSQAAGVERPFAAGDPGFIEAEKALRFGHAVHPSPRSRDEFTNEDSRRYGPEYGNAFSLRWWAVDPVLLAGDSAAPVSAAQAARSLVALDPALVGRAEAEAGKELMPLHPWQAARLMQEPSIDALMRADRIRDLGLGDPQWRATTSLRTVYSADADWMLKFSLSLRLTNSRRLVEEHECARGLSVYRLLAGPVGQALEARCPGFHVMGEPAWLALRAPDGSIIKETMVSFRENPFRGAHQPKAAVLAALCERHQDDRYSHLADLVRRIAKAEGEAPERVAERWLGRFLQVAIAPFLIAQGDFGLLFGAHQQNLVLGLREGWPDRLYFRDCQGTGYVRSFLPRLREHLPEAGAAMDHVFGTQEAARIVGYYLFVNGAFPVVGALAAAGLGDEDRLFARFRAFVERLAAEPIEDRTCLDYLLSSPTIGAKGNFMISLGNINENTDVTDPLAGYVQLPNPLAKR</sequence>
<proteinExistence type="inferred from homology"/>
<dbReference type="Pfam" id="PF06276">
    <property type="entry name" value="FhuF"/>
    <property type="match status" value="1"/>
</dbReference>
<dbReference type="PANTHER" id="PTHR34384:SF5">
    <property type="entry name" value="L-2,3-DIAMINOPROPANOATE--CITRATE LIGASE"/>
    <property type="match status" value="1"/>
</dbReference>
<feature type="transmembrane region" description="Helical" evidence="2">
    <location>
        <begin position="495"/>
        <end position="517"/>
    </location>
</feature>
<feature type="domain" description="Aerobactin siderophore biosynthesis IucA/IucC-like C-terminal" evidence="4">
    <location>
        <begin position="409"/>
        <end position="570"/>
    </location>
</feature>
<dbReference type="InterPro" id="IPR037455">
    <property type="entry name" value="LucA/IucC-like"/>
</dbReference>
<accession>A0ABY5MH69</accession>
<keyword evidence="2" id="KW-1133">Transmembrane helix</keyword>
<dbReference type="GO" id="GO:0016874">
    <property type="term" value="F:ligase activity"/>
    <property type="evidence" value="ECO:0007669"/>
    <property type="project" value="UniProtKB-KW"/>
</dbReference>
<evidence type="ECO:0000313" key="5">
    <source>
        <dbReference type="EMBL" id="UUP16578.1"/>
    </source>
</evidence>
<dbReference type="Pfam" id="PF04183">
    <property type="entry name" value="IucA_IucC"/>
    <property type="match status" value="1"/>
</dbReference>
<evidence type="ECO:0000259" key="4">
    <source>
        <dbReference type="Pfam" id="PF06276"/>
    </source>
</evidence>
<name>A0ABY5MH69_9HYPH</name>
<keyword evidence="2" id="KW-0472">Membrane</keyword>
<evidence type="ECO:0000256" key="1">
    <source>
        <dbReference type="ARBA" id="ARBA00007832"/>
    </source>
</evidence>
<evidence type="ECO:0000313" key="6">
    <source>
        <dbReference type="Proteomes" id="UP001342418"/>
    </source>
</evidence>
<keyword evidence="5" id="KW-0436">Ligase</keyword>
<dbReference type="InterPro" id="IPR007310">
    <property type="entry name" value="Aerobactin_biosyn_IucA/IucC_N"/>
</dbReference>
<keyword evidence="6" id="KW-1185">Reference proteome</keyword>
<comment type="similarity">
    <text evidence="1">Belongs to the IucA/IucC family.</text>
</comment>
<dbReference type="Gene3D" id="1.10.510.40">
    <property type="match status" value="1"/>
</dbReference>
<dbReference type="RefSeq" id="WP_338528990.1">
    <property type="nucleotide sequence ID" value="NZ_CP030941.1"/>
</dbReference>
<reference evidence="5 6" key="1">
    <citation type="submission" date="2018-07" db="EMBL/GenBank/DDBJ databases">
        <title>Genome sequence of Nitratireductor thuwali#1536.</title>
        <authorList>
            <person name="Michoud G."/>
            <person name="Merlino G."/>
            <person name="Sefrji F.O."/>
            <person name="Daffonchio D."/>
        </authorList>
    </citation>
    <scope>NUCLEOTIDE SEQUENCE [LARGE SCALE GENOMIC DNA]</scope>
    <source>
        <strain evidence="6">Nit1536</strain>
    </source>
</reference>
<feature type="domain" description="Aerobactin siderophore biosynthesis IucA/IucC N-terminal" evidence="3">
    <location>
        <begin position="146"/>
        <end position="379"/>
    </location>
</feature>
<dbReference type="InterPro" id="IPR022770">
    <property type="entry name" value="IucA/IucC-like_C"/>
</dbReference>